<reference evidence="9 10" key="1">
    <citation type="submission" date="2019-03" db="EMBL/GenBank/DDBJ databases">
        <authorList>
            <person name="Kim M.K.M."/>
        </authorList>
    </citation>
    <scope>NUCLEOTIDE SEQUENCE [LARGE SCALE GENOMIC DNA]</scope>
    <source>
        <strain evidence="9 10">17J68-15</strain>
    </source>
</reference>
<evidence type="ECO:0000256" key="5">
    <source>
        <dbReference type="PROSITE-ProRule" id="PRU00473"/>
    </source>
</evidence>
<keyword evidence="4" id="KW-0802">TPR repeat</keyword>
<comment type="subcellular location">
    <subcellularLocation>
        <location evidence="1">Cell outer membrane</location>
    </subcellularLocation>
</comment>
<evidence type="ECO:0000256" key="6">
    <source>
        <dbReference type="SAM" id="MobiDB-lite"/>
    </source>
</evidence>
<dbReference type="PROSITE" id="PS50005">
    <property type="entry name" value="TPR"/>
    <property type="match status" value="1"/>
</dbReference>
<feature type="domain" description="OmpA-like" evidence="8">
    <location>
        <begin position="518"/>
        <end position="634"/>
    </location>
</feature>
<organism evidence="9 10">
    <name type="scientific">Flaviaesturariibacter aridisoli</name>
    <dbReference type="NCBI Taxonomy" id="2545761"/>
    <lineage>
        <taxon>Bacteria</taxon>
        <taxon>Pseudomonadati</taxon>
        <taxon>Bacteroidota</taxon>
        <taxon>Chitinophagia</taxon>
        <taxon>Chitinophagales</taxon>
        <taxon>Chitinophagaceae</taxon>
        <taxon>Flaviaestuariibacter</taxon>
    </lineage>
</organism>
<keyword evidence="9" id="KW-0969">Cilium</keyword>
<dbReference type="InterPro" id="IPR036737">
    <property type="entry name" value="OmpA-like_sf"/>
</dbReference>
<keyword evidence="2 5" id="KW-0472">Membrane</keyword>
<evidence type="ECO:0000313" key="9">
    <source>
        <dbReference type="EMBL" id="TCZ75046.1"/>
    </source>
</evidence>
<keyword evidence="7" id="KW-0732">Signal</keyword>
<keyword evidence="10" id="KW-1185">Reference proteome</keyword>
<dbReference type="Gene3D" id="1.25.40.10">
    <property type="entry name" value="Tetratricopeptide repeat domain"/>
    <property type="match status" value="1"/>
</dbReference>
<dbReference type="InterPro" id="IPR011659">
    <property type="entry name" value="WD40"/>
</dbReference>
<dbReference type="Proteomes" id="UP000295164">
    <property type="component" value="Unassembled WGS sequence"/>
</dbReference>
<keyword evidence="9" id="KW-0282">Flagellum</keyword>
<feature type="repeat" description="TPR" evidence="4">
    <location>
        <begin position="63"/>
        <end position="96"/>
    </location>
</feature>
<evidence type="ECO:0000256" key="7">
    <source>
        <dbReference type="SAM" id="SignalP"/>
    </source>
</evidence>
<dbReference type="SUPFAM" id="SSF48452">
    <property type="entry name" value="TPR-like"/>
    <property type="match status" value="1"/>
</dbReference>
<feature type="chain" id="PRO_5020285634" evidence="7">
    <location>
        <begin position="19"/>
        <end position="634"/>
    </location>
</feature>
<dbReference type="OrthoDB" id="9809364at2"/>
<dbReference type="Gene3D" id="2.120.10.30">
    <property type="entry name" value="TolB, C-terminal domain"/>
    <property type="match status" value="1"/>
</dbReference>
<feature type="region of interest" description="Disordered" evidence="6">
    <location>
        <begin position="607"/>
        <end position="634"/>
    </location>
</feature>
<accession>A0A4R4E5V7</accession>
<dbReference type="EMBL" id="SKFH01000001">
    <property type="protein sequence ID" value="TCZ75046.1"/>
    <property type="molecule type" value="Genomic_DNA"/>
</dbReference>
<dbReference type="GO" id="GO:0009279">
    <property type="term" value="C:cell outer membrane"/>
    <property type="evidence" value="ECO:0007669"/>
    <property type="project" value="UniProtKB-SubCell"/>
</dbReference>
<name>A0A4R4E5V7_9BACT</name>
<dbReference type="InterPro" id="IPR011042">
    <property type="entry name" value="6-blade_b-propeller_TolB-like"/>
</dbReference>
<protein>
    <submittedName>
        <fullName evidence="9">Flagellar motor protein MotB</fullName>
    </submittedName>
</protein>
<keyword evidence="9" id="KW-0966">Cell projection</keyword>
<dbReference type="PROSITE" id="PS51123">
    <property type="entry name" value="OMPA_2"/>
    <property type="match status" value="1"/>
</dbReference>
<dbReference type="SMART" id="SM00028">
    <property type="entry name" value="TPR"/>
    <property type="match status" value="2"/>
</dbReference>
<dbReference type="InterPro" id="IPR006665">
    <property type="entry name" value="OmpA-like"/>
</dbReference>
<dbReference type="Pfam" id="PF07676">
    <property type="entry name" value="PD40"/>
    <property type="match status" value="3"/>
</dbReference>
<dbReference type="Gene3D" id="3.30.1330.60">
    <property type="entry name" value="OmpA-like domain"/>
    <property type="match status" value="1"/>
</dbReference>
<dbReference type="InterPro" id="IPR050330">
    <property type="entry name" value="Bact_OuterMem_StrucFunc"/>
</dbReference>
<feature type="signal peptide" evidence="7">
    <location>
        <begin position="1"/>
        <end position="18"/>
    </location>
</feature>
<dbReference type="PRINTS" id="PR01021">
    <property type="entry name" value="OMPADOMAIN"/>
</dbReference>
<dbReference type="PANTHER" id="PTHR30329:SF21">
    <property type="entry name" value="LIPOPROTEIN YIAD-RELATED"/>
    <property type="match status" value="1"/>
</dbReference>
<gene>
    <name evidence="9" type="ORF">E0486_01565</name>
</gene>
<evidence type="ECO:0000256" key="4">
    <source>
        <dbReference type="PROSITE-ProRule" id="PRU00339"/>
    </source>
</evidence>
<proteinExistence type="predicted"/>
<comment type="caution">
    <text evidence="9">The sequence shown here is derived from an EMBL/GenBank/DDBJ whole genome shotgun (WGS) entry which is preliminary data.</text>
</comment>
<dbReference type="InterPro" id="IPR008969">
    <property type="entry name" value="CarboxyPept-like_regulatory"/>
</dbReference>
<dbReference type="PANTHER" id="PTHR30329">
    <property type="entry name" value="STATOR ELEMENT OF FLAGELLAR MOTOR COMPLEX"/>
    <property type="match status" value="1"/>
</dbReference>
<evidence type="ECO:0000256" key="1">
    <source>
        <dbReference type="ARBA" id="ARBA00004442"/>
    </source>
</evidence>
<evidence type="ECO:0000256" key="3">
    <source>
        <dbReference type="ARBA" id="ARBA00023237"/>
    </source>
</evidence>
<evidence type="ECO:0000259" key="8">
    <source>
        <dbReference type="PROSITE" id="PS51123"/>
    </source>
</evidence>
<dbReference type="CDD" id="cd07185">
    <property type="entry name" value="OmpA_C-like"/>
    <property type="match status" value="1"/>
</dbReference>
<evidence type="ECO:0000256" key="2">
    <source>
        <dbReference type="ARBA" id="ARBA00023136"/>
    </source>
</evidence>
<evidence type="ECO:0000313" key="10">
    <source>
        <dbReference type="Proteomes" id="UP000295164"/>
    </source>
</evidence>
<dbReference type="Pfam" id="PF00691">
    <property type="entry name" value="OmpA"/>
    <property type="match status" value="1"/>
</dbReference>
<dbReference type="InterPro" id="IPR019734">
    <property type="entry name" value="TPR_rpt"/>
</dbReference>
<sequence length="634" mass="70865">MRPFLLAGLLLCLGVAQAQYDPSRINKKAQEAYDAALAAIDREDMNKARDILQEAIRRDPGYLEAYVSLAGVYSQLKDRKQSIANYEKAFAIDTAYLTDIRLPYAIALAGEGQFEKALAAVDALLAKPKLGANTRKAAEYRRKSFQFAVDWARSHPDNYVFNPRNLGPGINTEEPEYFPSLTIDGNDMIFTRRLDGRNEDFFLSHREGGKWDTAYHLNGSINTPMNEGAQNVSQDGNWLVFTGCYRPDGRGSCDLYISYRQREGWSEPVNLGSSINSDQWETQPCLSPDKKDLYFVSKRFGGYGGSDLYVAHQLPNGRWGEPENLGPEINTPGDELTPFLHADNQTLYFASNGLTGYGNQDLFLVRKGADGKWGKPENLGYPINTIDEESALCIASDGVTAYYASDRAGGLGSMDIYSFDMRPSMQPVRTLWVRGNVFDAKTKAGLPSALSLVDLASRREVSRVQTDETGNYLVTLPVGKDYAFNVARRGYLFYSDHYFLSGKTPDSTYRKDIPLQPIEVNASVVLRNIFFETNKFELKPESQVELDRVVQFLQDNPTVRIQLQGHTDNVGTAADNQKLSDNRARAVVRYLVEKGIKPARLEAKGFGATQPVDDNKTEEGRAQNRRTELKIIGK</sequence>
<keyword evidence="3" id="KW-0998">Cell outer membrane</keyword>
<dbReference type="SUPFAM" id="SSF103088">
    <property type="entry name" value="OmpA-like"/>
    <property type="match status" value="1"/>
</dbReference>
<dbReference type="AlphaFoldDB" id="A0A4R4E5V7"/>
<dbReference type="InterPro" id="IPR011990">
    <property type="entry name" value="TPR-like_helical_dom_sf"/>
</dbReference>
<feature type="compositionally biased region" description="Basic and acidic residues" evidence="6">
    <location>
        <begin position="613"/>
        <end position="634"/>
    </location>
</feature>
<dbReference type="SUPFAM" id="SSF82171">
    <property type="entry name" value="DPP6 N-terminal domain-like"/>
    <property type="match status" value="1"/>
</dbReference>
<dbReference type="InterPro" id="IPR006664">
    <property type="entry name" value="OMP_bac"/>
</dbReference>
<dbReference type="SUPFAM" id="SSF49464">
    <property type="entry name" value="Carboxypeptidase regulatory domain-like"/>
    <property type="match status" value="1"/>
</dbReference>